<dbReference type="eggNOG" id="ENOG502RZD1">
    <property type="taxonomic scope" value="Eukaryota"/>
</dbReference>
<reference evidence="2" key="1">
    <citation type="submission" date="2005-10" db="EMBL/GenBank/DDBJ databases">
        <authorList>
            <person name="Loftus B.J."/>
            <person name="Nene V.M."/>
            <person name="Hannick L.I."/>
            <person name="Bidwell S."/>
            <person name="Haas B."/>
            <person name="Amedeo P."/>
            <person name="Orvis J."/>
            <person name="Wortman J.R."/>
            <person name="White O.R."/>
            <person name="Salzberg S."/>
            <person name="Shumway M."/>
            <person name="Koo H."/>
            <person name="Zhao Y."/>
            <person name="Holmes M."/>
            <person name="Miller J."/>
            <person name="Schatz M."/>
            <person name="Pop M."/>
            <person name="Pai G."/>
            <person name="Utterback T."/>
            <person name="Rogers Y.-H."/>
            <person name="Kravitz S."/>
            <person name="Fraser C.M."/>
        </authorList>
    </citation>
    <scope>NUCLEOTIDE SEQUENCE</scope>
    <source>
        <strain evidence="2">Liverpool</strain>
    </source>
</reference>
<dbReference type="InterPro" id="IPR015897">
    <property type="entry name" value="CHK_kinase-like"/>
</dbReference>
<dbReference type="InterPro" id="IPR011009">
    <property type="entry name" value="Kinase-like_dom_sf"/>
</dbReference>
<dbReference type="AlphaFoldDB" id="Q16GB4"/>
<dbReference type="Proteomes" id="UP000682892">
    <property type="component" value="Unassembled WGS sequence"/>
</dbReference>
<dbReference type="PaxDb" id="7159-AAEL014440-PA"/>
<organism evidence="2 3">
    <name type="scientific">Aedes aegypti</name>
    <name type="common">Yellowfever mosquito</name>
    <name type="synonym">Culex aegypti</name>
    <dbReference type="NCBI Taxonomy" id="7159"/>
    <lineage>
        <taxon>Eukaryota</taxon>
        <taxon>Metazoa</taxon>
        <taxon>Ecdysozoa</taxon>
        <taxon>Arthropoda</taxon>
        <taxon>Hexapoda</taxon>
        <taxon>Insecta</taxon>
        <taxon>Pterygota</taxon>
        <taxon>Neoptera</taxon>
        <taxon>Endopterygota</taxon>
        <taxon>Diptera</taxon>
        <taxon>Nematocera</taxon>
        <taxon>Culicoidea</taxon>
        <taxon>Culicidae</taxon>
        <taxon>Culicinae</taxon>
        <taxon>Aedini</taxon>
        <taxon>Aedes</taxon>
        <taxon>Stegomyia</taxon>
    </lineage>
</organism>
<gene>
    <name evidence="2" type="ORF">AaeL_AAEL014440</name>
</gene>
<dbReference type="PhylomeDB" id="Q16GB4"/>
<proteinExistence type="predicted"/>
<dbReference type="OrthoDB" id="8250698at2759"/>
<reference evidence="2" key="2">
    <citation type="journal article" date="2007" name="Science">
        <title>Genome sequence of Aedes aegypti, a major arbovirus vector.</title>
        <authorList>
            <person name="Nene V."/>
            <person name="Wortman J.R."/>
            <person name="Lawson D."/>
            <person name="Haas B."/>
            <person name="Kodira C."/>
            <person name="Tu Z.J."/>
            <person name="Loftus B."/>
            <person name="Xi Z."/>
            <person name="Megy K."/>
            <person name="Grabherr M."/>
            <person name="Ren Q."/>
            <person name="Zdobnov E.M."/>
            <person name="Lobo N.F."/>
            <person name="Campbell K.S."/>
            <person name="Brown S.E."/>
            <person name="Bonaldo M.F."/>
            <person name="Zhu J."/>
            <person name="Sinkins S.P."/>
            <person name="Hogenkamp D.G."/>
            <person name="Amedeo P."/>
            <person name="Arensburger P."/>
            <person name="Atkinson P.W."/>
            <person name="Bidwell S."/>
            <person name="Biedler J."/>
            <person name="Birney E."/>
            <person name="Bruggner R.V."/>
            <person name="Costas J."/>
            <person name="Coy M.R."/>
            <person name="Crabtree J."/>
            <person name="Crawford M."/>
            <person name="Debruyn B."/>
            <person name="Decaprio D."/>
            <person name="Eiglmeier K."/>
            <person name="Eisenstadt E."/>
            <person name="El-Dorry H."/>
            <person name="Gelbart W.M."/>
            <person name="Gomes S.L."/>
            <person name="Hammond M."/>
            <person name="Hannick L.I."/>
            <person name="Hogan J.R."/>
            <person name="Holmes M.H."/>
            <person name="Jaffe D."/>
            <person name="Johnston J.S."/>
            <person name="Kennedy R.C."/>
            <person name="Koo H."/>
            <person name="Kravitz S."/>
            <person name="Kriventseva E.V."/>
            <person name="Kulp D."/>
            <person name="Labutti K."/>
            <person name="Lee E."/>
            <person name="Li S."/>
            <person name="Lovin D.D."/>
            <person name="Mao C."/>
            <person name="Mauceli E."/>
            <person name="Menck C.F."/>
            <person name="Miller J.R."/>
            <person name="Montgomery P."/>
            <person name="Mori A."/>
            <person name="Nascimento A.L."/>
            <person name="Naveira H.F."/>
            <person name="Nusbaum C."/>
            <person name="O'leary S."/>
            <person name="Orvis J."/>
            <person name="Pertea M."/>
            <person name="Quesneville H."/>
            <person name="Reidenbach K.R."/>
            <person name="Rogers Y.H."/>
            <person name="Roth C.W."/>
            <person name="Schneider J.R."/>
            <person name="Schatz M."/>
            <person name="Shumway M."/>
            <person name="Stanke M."/>
            <person name="Stinson E.O."/>
            <person name="Tubio J.M."/>
            <person name="Vanzee J.P."/>
            <person name="Verjovski-Almeida S."/>
            <person name="Werner D."/>
            <person name="White O."/>
            <person name="Wyder S."/>
            <person name="Zeng Q."/>
            <person name="Zhao Q."/>
            <person name="Zhao Y."/>
            <person name="Hill C.A."/>
            <person name="Raikhel A.S."/>
            <person name="Soares M.B."/>
            <person name="Knudson D.L."/>
            <person name="Lee N.H."/>
            <person name="Galagan J."/>
            <person name="Salzberg S.L."/>
            <person name="Paulsen I.T."/>
            <person name="Dimopoulos G."/>
            <person name="Collins F.H."/>
            <person name="Birren B."/>
            <person name="Fraser-Liggett C.M."/>
            <person name="Severson D.W."/>
        </authorList>
    </citation>
    <scope>NUCLEOTIDE SEQUENCE [LARGE SCALE GENOMIC DNA]</scope>
    <source>
        <strain evidence="2">Liverpool</strain>
    </source>
</reference>
<evidence type="ECO:0000313" key="3">
    <source>
        <dbReference type="Proteomes" id="UP000682892"/>
    </source>
</evidence>
<reference evidence="2" key="3">
    <citation type="submission" date="2012-09" db="EMBL/GenBank/DDBJ databases">
        <authorList>
            <consortium name="VectorBase"/>
        </authorList>
    </citation>
    <scope>NUCLEOTIDE SEQUENCE</scope>
    <source>
        <strain evidence="2">Liverpool</strain>
    </source>
</reference>
<evidence type="ECO:0000259" key="1">
    <source>
        <dbReference type="SMART" id="SM00587"/>
    </source>
</evidence>
<dbReference type="Pfam" id="PF02958">
    <property type="entry name" value="EcKL"/>
    <property type="match status" value="1"/>
</dbReference>
<protein>
    <submittedName>
        <fullName evidence="2">AAEL014440-PA</fullName>
    </submittedName>
</protein>
<dbReference type="OMA" id="QQIHRHK"/>
<dbReference type="SUPFAM" id="SSF56112">
    <property type="entry name" value="Protein kinase-like (PK-like)"/>
    <property type="match status" value="1"/>
</dbReference>
<dbReference type="HOGENOM" id="CLU_010718_0_1_1"/>
<dbReference type="STRING" id="7159.Q16GB4"/>
<dbReference type="InterPro" id="IPR004119">
    <property type="entry name" value="EcKL"/>
</dbReference>
<accession>Q16GB4</accession>
<dbReference type="SMART" id="SM00587">
    <property type="entry name" value="CHK"/>
    <property type="match status" value="1"/>
</dbReference>
<sequence>MSEYDADELQAPVWLNDSFLEHAVQHFEKDSSIKIINGCELRPATKGGDHYASIMFRTTVRYRSERQLDEKTLKLVIKAQPTAEGFKKELTKDNSLFGTEIKMYSEILPAMKKLLEDSGERMEFPRLIYAATNPNAVIMLEDIAPYGWLPGRTPVRSFEEVLFTVRNIAKFHATSLYLQQSTMDLSGFNVDQFWTSGPVFAIFSRGFDELCSGIAAWPECAVYVEKFRNLKDSFQERCQQVFAANPPSEGYNVLNHADFQFKNLMHKTDSEDRIVDSMLIDFQCCHWGSPAIDVLSLVDLVVDMETKMAHRNEIIYEYYQHFAMILRKIGYTGKIPSLVDLQVELLRKGFQELVHTAVESFKYVDLTESTFDDYNAGNLDINKCYIDKSFLRFICTELESLLYRGLLEAE</sequence>
<dbReference type="EMBL" id="CH478300">
    <property type="protein sequence ID" value="EAT33281.1"/>
    <property type="molecule type" value="Genomic_DNA"/>
</dbReference>
<feature type="domain" description="CHK kinase-like" evidence="1">
    <location>
        <begin position="138"/>
        <end position="328"/>
    </location>
</feature>
<dbReference type="Gene3D" id="3.90.1200.10">
    <property type="match status" value="1"/>
</dbReference>
<dbReference type="VEuPathDB" id="VectorBase:AAEL014440"/>
<name>Q16GB4_AEDAE</name>
<dbReference type="PANTHER" id="PTHR11012">
    <property type="entry name" value="PROTEIN KINASE-LIKE DOMAIN-CONTAINING"/>
    <property type="match status" value="1"/>
</dbReference>
<dbReference type="KEGG" id="aag:5564426"/>
<evidence type="ECO:0000313" key="2">
    <source>
        <dbReference type="EMBL" id="EAT33281.1"/>
    </source>
</evidence>
<dbReference type="PANTHER" id="PTHR11012:SF12">
    <property type="entry name" value="CHK KINASE-LIKE DOMAIN-CONTAINING PROTEIN-RELATED"/>
    <property type="match status" value="1"/>
</dbReference>